<evidence type="ECO:0000256" key="1">
    <source>
        <dbReference type="ARBA" id="ARBA00023098"/>
    </source>
</evidence>
<feature type="compositionally biased region" description="Low complexity" evidence="3">
    <location>
        <begin position="202"/>
        <end position="214"/>
    </location>
</feature>
<dbReference type="SUPFAM" id="SSF52151">
    <property type="entry name" value="FabD/lysophospholipase-like"/>
    <property type="match status" value="1"/>
</dbReference>
<evidence type="ECO:0000313" key="6">
    <source>
        <dbReference type="Proteomes" id="UP001373714"/>
    </source>
</evidence>
<feature type="compositionally biased region" description="Low complexity" evidence="3">
    <location>
        <begin position="519"/>
        <end position="528"/>
    </location>
</feature>
<feature type="domain" description="PNPLA" evidence="4">
    <location>
        <begin position="56"/>
        <end position="353"/>
    </location>
</feature>
<accession>A0AAV9VP81</accession>
<dbReference type="PROSITE" id="PS51635">
    <property type="entry name" value="PNPLA"/>
    <property type="match status" value="1"/>
</dbReference>
<feature type="short sequence motif" description="GXGXXG" evidence="2">
    <location>
        <begin position="60"/>
        <end position="65"/>
    </location>
</feature>
<evidence type="ECO:0000259" key="4">
    <source>
        <dbReference type="PROSITE" id="PS51635"/>
    </source>
</evidence>
<evidence type="ECO:0000256" key="2">
    <source>
        <dbReference type="PROSITE-ProRule" id="PRU01161"/>
    </source>
</evidence>
<protein>
    <recommendedName>
        <fullName evidence="4">PNPLA domain-containing protein</fullName>
    </recommendedName>
</protein>
<dbReference type="PANTHER" id="PTHR24185">
    <property type="entry name" value="CALCIUM-INDEPENDENT PHOSPHOLIPASE A2-GAMMA"/>
    <property type="match status" value="1"/>
</dbReference>
<dbReference type="Pfam" id="PF01734">
    <property type="entry name" value="Patatin"/>
    <property type="match status" value="1"/>
</dbReference>
<dbReference type="Gene3D" id="3.40.1090.10">
    <property type="entry name" value="Cytosolic phospholipase A2 catalytic domain"/>
    <property type="match status" value="1"/>
</dbReference>
<keyword evidence="1" id="KW-0443">Lipid metabolism</keyword>
<reference evidence="5 6" key="1">
    <citation type="submission" date="2019-10" db="EMBL/GenBank/DDBJ databases">
        <authorList>
            <person name="Palmer J.M."/>
        </authorList>
    </citation>
    <scope>NUCLEOTIDE SEQUENCE [LARGE SCALE GENOMIC DNA]</scope>
    <source>
        <strain evidence="5 6">TWF730</strain>
    </source>
</reference>
<feature type="region of interest" description="Disordered" evidence="3">
    <location>
        <begin position="576"/>
        <end position="600"/>
    </location>
</feature>
<dbReference type="AlphaFoldDB" id="A0AAV9VP81"/>
<evidence type="ECO:0000313" key="5">
    <source>
        <dbReference type="EMBL" id="KAK6363471.1"/>
    </source>
</evidence>
<sequence>MEKKELEILAMAYTDPPQYFLTPPHERDVLNEMAFSSNRFSYMTPPAVNSPPLRLLSLDGGGVKGYSSLLLLQEVMYRLFVELNGRPPQMHEIPLPCDHFDMIAGVGTGGLIALMLGRLRMDVESCKEHWVKMAKRVFETDKTIAGIPFKTTFFKASKLETVIKEITREYTAGEDEEAKRQKKTVLQHRKNFSMDSKDISGRVRASSSSSGETAYSRRSDELRMLAGDDDSVLQEKGMRFEYLTKLKSSSEGALVGPKMEGNADTLLYDPREDRCKTFVAAMYQNSPEGASPCLLRTYLSLSSLNPEPNCKIWEAGRATSATMTAFKPIQIGQTVFLDEGAGKYNITPTLIEEATCNEWPGRAVGCVLSVGTGRPPPKKQAGSQPWWENKLHTPFDNFVEAKKKLVHKTHLSEEIHQTLLGGGANGLDKWGVQKDDYFRLNVDMGVTDFAMNEWQRLSDISTSTKRWLNSPEGKKVIGDCAIKLAHIWRAKNIPPPKNPLRQQIPTVVDIPIEPLVTRSRPVSSTDTVPSPPNRMRPRAQTHERQLSNVNTPTSTPPATISRARTIAVPTRNNSQNLHEYSYHNPHHHHKKSLSSASTYRDSYYTSEDEADEIKPRPLSVRQRSFTTSSASNSSSSIVMDGGFMGVKDRRCTILNTMPTMPVPPIPRRAMTEARINGKERIFDIYHERPTFHLFYNQKAVNVWVGFNY</sequence>
<feature type="region of interest" description="Disordered" evidence="3">
    <location>
        <begin position="519"/>
        <end position="558"/>
    </location>
</feature>
<dbReference type="GO" id="GO:0016020">
    <property type="term" value="C:membrane"/>
    <property type="evidence" value="ECO:0007669"/>
    <property type="project" value="TreeGrafter"/>
</dbReference>
<dbReference type="GO" id="GO:0047499">
    <property type="term" value="F:calcium-independent phospholipase A2 activity"/>
    <property type="evidence" value="ECO:0007669"/>
    <property type="project" value="TreeGrafter"/>
</dbReference>
<organism evidence="5 6">
    <name type="scientific">Orbilia blumenaviensis</name>
    <dbReference type="NCBI Taxonomy" id="1796055"/>
    <lineage>
        <taxon>Eukaryota</taxon>
        <taxon>Fungi</taxon>
        <taxon>Dikarya</taxon>
        <taxon>Ascomycota</taxon>
        <taxon>Pezizomycotina</taxon>
        <taxon>Orbiliomycetes</taxon>
        <taxon>Orbiliales</taxon>
        <taxon>Orbiliaceae</taxon>
        <taxon>Orbilia</taxon>
    </lineage>
</organism>
<gene>
    <name evidence="5" type="ORF">TWF730_000903</name>
</gene>
<dbReference type="Proteomes" id="UP001373714">
    <property type="component" value="Unassembled WGS sequence"/>
</dbReference>
<proteinExistence type="predicted"/>
<keyword evidence="6" id="KW-1185">Reference proteome</keyword>
<dbReference type="InterPro" id="IPR016035">
    <property type="entry name" value="Acyl_Trfase/lysoPLipase"/>
</dbReference>
<feature type="region of interest" description="Disordered" evidence="3">
    <location>
        <begin position="197"/>
        <end position="217"/>
    </location>
</feature>
<dbReference type="GO" id="GO:0019369">
    <property type="term" value="P:arachidonate metabolic process"/>
    <property type="evidence" value="ECO:0007669"/>
    <property type="project" value="TreeGrafter"/>
</dbReference>
<dbReference type="PANTHER" id="PTHR24185:SF4">
    <property type="entry name" value="SERINE HYDROLASE, PUTATIVE (AFU_ORTHOLOGUE AFUA_2G07870)-RELATED"/>
    <property type="match status" value="1"/>
</dbReference>
<dbReference type="InterPro" id="IPR002641">
    <property type="entry name" value="PNPLA_dom"/>
</dbReference>
<comment type="caution">
    <text evidence="5">The sequence shown here is derived from an EMBL/GenBank/DDBJ whole genome shotgun (WGS) entry which is preliminary data.</text>
</comment>
<feature type="compositionally biased region" description="Polar residues" evidence="3">
    <location>
        <begin position="546"/>
        <end position="558"/>
    </location>
</feature>
<dbReference type="GO" id="GO:0046486">
    <property type="term" value="P:glycerolipid metabolic process"/>
    <property type="evidence" value="ECO:0007669"/>
    <property type="project" value="UniProtKB-ARBA"/>
</dbReference>
<comment type="caution">
    <text evidence="2">Lacks conserved residue(s) required for the propagation of feature annotation.</text>
</comment>
<dbReference type="EMBL" id="JAVHNS010000001">
    <property type="protein sequence ID" value="KAK6363471.1"/>
    <property type="molecule type" value="Genomic_DNA"/>
</dbReference>
<evidence type="ECO:0000256" key="3">
    <source>
        <dbReference type="SAM" id="MobiDB-lite"/>
    </source>
</evidence>
<name>A0AAV9VP81_9PEZI</name>